<dbReference type="KEGG" id="scia:HUG15_19770"/>
<dbReference type="Gene3D" id="3.10.20.90">
    <property type="entry name" value="Phosphatidylinositol 3-kinase Catalytic Subunit, Chain A, domain 1"/>
    <property type="match status" value="1"/>
</dbReference>
<sequence>MYIQITVDLHNYEKQGFDLRLSDQYTAKKLVDLTWKIKDMNVPRREGSWIRIANKEKVVSGDETLEGSGVTNGDRLEIL</sequence>
<dbReference type="Proteomes" id="UP000595823">
    <property type="component" value="Chromosome"/>
</dbReference>
<evidence type="ECO:0000313" key="3">
    <source>
        <dbReference type="Proteomes" id="UP000595823"/>
    </source>
</evidence>
<reference evidence="2 3" key="1">
    <citation type="submission" date="2020-06" db="EMBL/GenBank/DDBJ databases">
        <title>Genomic analysis of Salicibibacter sp. NKC5-3.</title>
        <authorList>
            <person name="Oh Y.J."/>
        </authorList>
    </citation>
    <scope>NUCLEOTIDE SEQUENCE [LARGE SCALE GENOMIC DNA]</scope>
    <source>
        <strain evidence="2 3">NKC5-3</strain>
    </source>
</reference>
<gene>
    <name evidence="2" type="ORF">HUG15_19770</name>
</gene>
<dbReference type="EMBL" id="CP054705">
    <property type="protein sequence ID" value="QQK77600.1"/>
    <property type="molecule type" value="Genomic_DNA"/>
</dbReference>
<dbReference type="InterPro" id="IPR024962">
    <property type="entry name" value="YukD-like"/>
</dbReference>
<proteinExistence type="inferred from homology"/>
<dbReference type="Pfam" id="PF08817">
    <property type="entry name" value="YukD"/>
    <property type="match status" value="1"/>
</dbReference>
<evidence type="ECO:0000313" key="2">
    <source>
        <dbReference type="EMBL" id="QQK77600.1"/>
    </source>
</evidence>
<keyword evidence="3" id="KW-1185">Reference proteome</keyword>
<dbReference type="AlphaFoldDB" id="A0A7T7CD45"/>
<dbReference type="RefSeq" id="WP_200125062.1">
    <property type="nucleotide sequence ID" value="NZ_CP054705.1"/>
</dbReference>
<evidence type="ECO:0000256" key="1">
    <source>
        <dbReference type="PIRNR" id="PIRNR037793"/>
    </source>
</evidence>
<protein>
    <submittedName>
        <fullName evidence="2">Ubiquitin</fullName>
    </submittedName>
</protein>
<accession>A0A7T7CD45</accession>
<comment type="similarity">
    <text evidence="1">Belongs to the EsaB family.</text>
</comment>
<dbReference type="PIRSF" id="PIRSF037793">
    <property type="entry name" value="DUF_ubiquitin-like_YukD"/>
    <property type="match status" value="1"/>
</dbReference>
<organism evidence="2 3">
    <name type="scientific">Salicibibacter cibarius</name>
    <dbReference type="NCBI Taxonomy" id="2743000"/>
    <lineage>
        <taxon>Bacteria</taxon>
        <taxon>Bacillati</taxon>
        <taxon>Bacillota</taxon>
        <taxon>Bacilli</taxon>
        <taxon>Bacillales</taxon>
        <taxon>Bacillaceae</taxon>
        <taxon>Salicibibacter</taxon>
    </lineage>
</organism>
<name>A0A7T7CD45_9BACI</name>
<dbReference type="InterPro" id="IPR014921">
    <property type="entry name" value="EsaB"/>
</dbReference>